<organism evidence="1 2">
    <name type="scientific">Didymodactylos carnosus</name>
    <dbReference type="NCBI Taxonomy" id="1234261"/>
    <lineage>
        <taxon>Eukaryota</taxon>
        <taxon>Metazoa</taxon>
        <taxon>Spiralia</taxon>
        <taxon>Gnathifera</taxon>
        <taxon>Rotifera</taxon>
        <taxon>Eurotatoria</taxon>
        <taxon>Bdelloidea</taxon>
        <taxon>Philodinida</taxon>
        <taxon>Philodinidae</taxon>
        <taxon>Didymodactylos</taxon>
    </lineage>
</organism>
<protein>
    <submittedName>
        <fullName evidence="1">Uncharacterized protein</fullName>
    </submittedName>
</protein>
<dbReference type="EMBL" id="CAJOBA010104786">
    <property type="protein sequence ID" value="CAF4532950.1"/>
    <property type="molecule type" value="Genomic_DNA"/>
</dbReference>
<dbReference type="AlphaFoldDB" id="A0A8S2XZJ5"/>
<proteinExistence type="predicted"/>
<reference evidence="1" key="1">
    <citation type="submission" date="2021-02" db="EMBL/GenBank/DDBJ databases">
        <authorList>
            <person name="Nowell W R."/>
        </authorList>
    </citation>
    <scope>NUCLEOTIDE SEQUENCE</scope>
</reference>
<evidence type="ECO:0000313" key="1">
    <source>
        <dbReference type="EMBL" id="CAF4532950.1"/>
    </source>
</evidence>
<dbReference type="Proteomes" id="UP000682733">
    <property type="component" value="Unassembled WGS sequence"/>
</dbReference>
<name>A0A8S2XZJ5_9BILA</name>
<gene>
    <name evidence="1" type="ORF">TMI583_LOCUS49112</name>
</gene>
<accession>A0A8S2XZJ5</accession>
<comment type="caution">
    <text evidence="1">The sequence shown here is derived from an EMBL/GenBank/DDBJ whole genome shotgun (WGS) entry which is preliminary data.</text>
</comment>
<sequence length="70" mass="8122">MPTRNISHIRLLRPMLATTRDSTFQLTNEPSLELQSAVKLLLRQNTMWDMNIKSLCWAVASNYICDTCEH</sequence>
<evidence type="ECO:0000313" key="2">
    <source>
        <dbReference type="Proteomes" id="UP000682733"/>
    </source>
</evidence>
<feature type="non-terminal residue" evidence="1">
    <location>
        <position position="1"/>
    </location>
</feature>